<dbReference type="GO" id="GO:0008233">
    <property type="term" value="F:peptidase activity"/>
    <property type="evidence" value="ECO:0007669"/>
    <property type="project" value="UniProtKB-KW"/>
</dbReference>
<keyword evidence="2" id="KW-1188">Viral release from host cell</keyword>
<feature type="domain" description="Phage capsid-like C-terminal" evidence="6">
    <location>
        <begin position="234"/>
        <end position="503"/>
    </location>
</feature>
<evidence type="ECO:0000256" key="4">
    <source>
        <dbReference type="ARBA" id="ARBA00022801"/>
    </source>
</evidence>
<dbReference type="InterPro" id="IPR006433">
    <property type="entry name" value="Prohead_protease"/>
</dbReference>
<keyword evidence="3" id="KW-0645">Protease</keyword>
<dbReference type="OrthoDB" id="9786516at2"/>
<dbReference type="Proteomes" id="UP000309747">
    <property type="component" value="Unassembled WGS sequence"/>
</dbReference>
<reference evidence="7 8" key="1">
    <citation type="submission" date="2019-04" db="EMBL/GenBank/DDBJ databases">
        <authorList>
            <person name="Li J."/>
        </authorList>
    </citation>
    <scope>NUCLEOTIDE SEQUENCE [LARGE SCALE GENOMIC DNA]</scope>
    <source>
        <strain evidence="7 8">KCTC 42687</strain>
    </source>
</reference>
<protein>
    <submittedName>
        <fullName evidence="7">Phage major capsid protein</fullName>
    </submittedName>
</protein>
<dbReference type="EMBL" id="SUNI01000001">
    <property type="protein sequence ID" value="TJZ93852.1"/>
    <property type="molecule type" value="Genomic_DNA"/>
</dbReference>
<dbReference type="InterPro" id="IPR054612">
    <property type="entry name" value="Phage_capsid-like_C"/>
</dbReference>
<dbReference type="Pfam" id="PF04586">
    <property type="entry name" value="Peptidase_S78"/>
    <property type="match status" value="1"/>
</dbReference>
<dbReference type="InterPro" id="IPR024455">
    <property type="entry name" value="Phage_capsid"/>
</dbReference>
<organism evidence="7 8">
    <name type="scientific">Paracoccus gahaiensis</name>
    <dbReference type="NCBI Taxonomy" id="1706839"/>
    <lineage>
        <taxon>Bacteria</taxon>
        <taxon>Pseudomonadati</taxon>
        <taxon>Pseudomonadota</taxon>
        <taxon>Alphaproteobacteria</taxon>
        <taxon>Rhodobacterales</taxon>
        <taxon>Paracoccaceae</taxon>
        <taxon>Paracoccus</taxon>
    </lineage>
</organism>
<dbReference type="NCBIfam" id="TIGR01543">
    <property type="entry name" value="proheadase_HK97"/>
    <property type="match status" value="1"/>
</dbReference>
<dbReference type="RefSeq" id="WP_136883992.1">
    <property type="nucleotide sequence ID" value="NZ_SUNI01000001.1"/>
</dbReference>
<keyword evidence="4" id="KW-0378">Hydrolase</keyword>
<evidence type="ECO:0000313" key="8">
    <source>
        <dbReference type="Proteomes" id="UP000309747"/>
    </source>
</evidence>
<keyword evidence="8" id="KW-1185">Reference proteome</keyword>
<dbReference type="Pfam" id="PF05065">
    <property type="entry name" value="Phage_capsid"/>
    <property type="match status" value="1"/>
</dbReference>
<evidence type="ECO:0000256" key="3">
    <source>
        <dbReference type="ARBA" id="ARBA00022670"/>
    </source>
</evidence>
<accession>A0A4U0RGG4</accession>
<dbReference type="Gene3D" id="3.30.2400.10">
    <property type="entry name" value="Major capsid protein gp5"/>
    <property type="match status" value="1"/>
</dbReference>
<gene>
    <name evidence="7" type="ORF">FA743_00830</name>
</gene>
<evidence type="ECO:0000256" key="2">
    <source>
        <dbReference type="ARBA" id="ARBA00022612"/>
    </source>
</evidence>
<dbReference type="NCBIfam" id="TIGR01554">
    <property type="entry name" value="major_cap_HK97"/>
    <property type="match status" value="1"/>
</dbReference>
<dbReference type="SUPFAM" id="SSF56563">
    <property type="entry name" value="Major capsid protein gp5"/>
    <property type="match status" value="1"/>
</dbReference>
<comment type="caution">
    <text evidence="7">The sequence shown here is derived from an EMBL/GenBank/DDBJ whole genome shotgun (WGS) entry which is preliminary data.</text>
</comment>
<dbReference type="AlphaFoldDB" id="A0A4U0RGG4"/>
<sequence>MSQIEVKANFTVDEAGVIEGIAWPFGSPDRVGDLIELGAFAKAMPPIPMLAFHEQRETVGVWDSIEERPDGLHVKGRLLIEDLPRAREVRAMIRERALSGLSIGFASTKAAPRRGGGRTISALDLLEISVVAVGAHPGARITSAKDYDMTDDTQTPDIAALEAKMTAIEQKADNSALVARLDKLEAKSNRHQGTTEAKDELTAERKAFASYLRHGDKLAEEDRKALNVTSDTQGGFLAPPEMSSEVIRDLIEYSPIRSYASVRNTGADSVIFPTRGDITNAQWVGEMEPHNESTITFGQREVEVHELATFVDISNRLLQDAPIAETEVRAALAEDFGKKEAEAFLWGTGVKMPEGVMVNTAIPEVANGHAANLSTDALIRLMYDLPQAYRSRGAWAMNGTTLGILRTLKDTQGQYIWQTSLQAGQPETILGRPVIEMVDLEDIAANQNPIIYGDFQAYRIVDRLSMSILVDPYSRARERITRIHATRRVGGAVLQPARFRKLRMSTT</sequence>
<evidence type="ECO:0000259" key="6">
    <source>
        <dbReference type="Pfam" id="PF05065"/>
    </source>
</evidence>
<feature type="domain" description="Prohead serine protease" evidence="5">
    <location>
        <begin position="3"/>
        <end position="150"/>
    </location>
</feature>
<dbReference type="Gene3D" id="3.30.2320.10">
    <property type="entry name" value="hypothetical protein PF0899 domain"/>
    <property type="match status" value="1"/>
</dbReference>
<dbReference type="InterPro" id="IPR054613">
    <property type="entry name" value="Peptidase_S78_dom"/>
</dbReference>
<dbReference type="GO" id="GO:0006508">
    <property type="term" value="P:proteolysis"/>
    <property type="evidence" value="ECO:0007669"/>
    <property type="project" value="UniProtKB-KW"/>
</dbReference>
<comment type="subcellular location">
    <subcellularLocation>
        <location evidence="1">Virion</location>
    </subcellularLocation>
</comment>
<evidence type="ECO:0000256" key="1">
    <source>
        <dbReference type="ARBA" id="ARBA00004328"/>
    </source>
</evidence>
<evidence type="ECO:0000313" key="7">
    <source>
        <dbReference type="EMBL" id="TJZ93852.1"/>
    </source>
</evidence>
<evidence type="ECO:0000259" key="5">
    <source>
        <dbReference type="Pfam" id="PF04586"/>
    </source>
</evidence>
<proteinExistence type="predicted"/>
<name>A0A4U0RGG4_9RHOB</name>